<accession>A0AAU9H9U2</accession>
<gene>
    <name evidence="9" type="ORF">STHERMO_0831</name>
</gene>
<dbReference type="Pfam" id="PF00702">
    <property type="entry name" value="Hydrolase"/>
    <property type="match status" value="1"/>
</dbReference>
<dbReference type="GO" id="GO:0005388">
    <property type="term" value="F:P-type calcium transporter activity"/>
    <property type="evidence" value="ECO:0007669"/>
    <property type="project" value="TreeGrafter"/>
</dbReference>
<dbReference type="InterPro" id="IPR006068">
    <property type="entry name" value="ATPase_P-typ_cation-transptr_C"/>
</dbReference>
<sequence length="369" mass="40255">MIGIVCIRDNVRSSIKQTVETMNRAGVQVVMVTGDRKETAVAIAKEAGIVTGENDLVLTHDELSALSDQELKQQLPHLKVVSRALPMDKKRLIEVAQELDMVAGMTGDGVNDSPALKSADVGFSMGDGTEVAREASDIVILNNSLTSIEKAVLYGRTMSKSVSKFIIFQLTVNVTTIAMSLLSPLLGLKEPFTIIQILWVNLIMDTLAALAFGEEPALDRYMNEKPVAKKTNILTGYMKSAIGVASAFITLVCLAILKNVGGIQDFITNGTGNFEMVTTFTFTVFIYAVIFNSFNTRSNGFNIFEHIGKNKKFLIVMISIAVVQTLIIQFGGKVFSTVPMDIQHYIIALLIAVLIIPADFIRKALTKNK</sequence>
<feature type="transmembrane region" description="Helical" evidence="7">
    <location>
        <begin position="342"/>
        <end position="361"/>
    </location>
</feature>
<dbReference type="GO" id="GO:0016887">
    <property type="term" value="F:ATP hydrolysis activity"/>
    <property type="evidence" value="ECO:0007669"/>
    <property type="project" value="InterPro"/>
</dbReference>
<feature type="domain" description="Cation-transporting P-type ATPase C-terminal" evidence="8">
    <location>
        <begin position="190"/>
        <end position="364"/>
    </location>
</feature>
<dbReference type="SUPFAM" id="SSF81665">
    <property type="entry name" value="Calcium ATPase, transmembrane domain M"/>
    <property type="match status" value="1"/>
</dbReference>
<keyword evidence="3" id="KW-0479">Metal-binding</keyword>
<dbReference type="InterPro" id="IPR023214">
    <property type="entry name" value="HAD_sf"/>
</dbReference>
<keyword evidence="5 7" id="KW-1133">Transmembrane helix</keyword>
<evidence type="ECO:0000313" key="10">
    <source>
        <dbReference type="Proteomes" id="UP000509120"/>
    </source>
</evidence>
<dbReference type="GO" id="GO:0005886">
    <property type="term" value="C:plasma membrane"/>
    <property type="evidence" value="ECO:0007669"/>
    <property type="project" value="TreeGrafter"/>
</dbReference>
<dbReference type="PRINTS" id="PR00119">
    <property type="entry name" value="CATATPASE"/>
</dbReference>
<keyword evidence="4" id="KW-0460">Magnesium</keyword>
<dbReference type="InterPro" id="IPR001757">
    <property type="entry name" value="P_typ_ATPase"/>
</dbReference>
<keyword evidence="6 7" id="KW-0472">Membrane</keyword>
<feature type="transmembrane region" description="Helical" evidence="7">
    <location>
        <begin position="165"/>
        <end position="186"/>
    </location>
</feature>
<keyword evidence="2 7" id="KW-0812">Transmembrane</keyword>
<feature type="transmembrane region" description="Helical" evidence="7">
    <location>
        <begin position="192"/>
        <end position="213"/>
    </location>
</feature>
<dbReference type="Gene3D" id="1.20.1110.10">
    <property type="entry name" value="Calcium-transporting ATPase, transmembrane domain"/>
    <property type="match status" value="1"/>
</dbReference>
<evidence type="ECO:0000256" key="6">
    <source>
        <dbReference type="ARBA" id="ARBA00023136"/>
    </source>
</evidence>
<dbReference type="SUPFAM" id="SSF56784">
    <property type="entry name" value="HAD-like"/>
    <property type="match status" value="1"/>
</dbReference>
<dbReference type="Pfam" id="PF00689">
    <property type="entry name" value="Cation_ATPase_C"/>
    <property type="match status" value="1"/>
</dbReference>
<dbReference type="PRINTS" id="PR00120">
    <property type="entry name" value="HATPASE"/>
</dbReference>
<dbReference type="PANTHER" id="PTHR24093">
    <property type="entry name" value="CATION TRANSPORTING ATPASE"/>
    <property type="match status" value="1"/>
</dbReference>
<proteinExistence type="predicted"/>
<name>A0AAU9H9U2_STRTR</name>
<protein>
    <recommendedName>
        <fullName evidence="8">Cation-transporting P-type ATPase C-terminal domain-containing protein</fullName>
    </recommendedName>
</protein>
<dbReference type="AlphaFoldDB" id="A0AAU9H9U2"/>
<feature type="transmembrane region" description="Helical" evidence="7">
    <location>
        <begin position="314"/>
        <end position="336"/>
    </location>
</feature>
<evidence type="ECO:0000256" key="7">
    <source>
        <dbReference type="SAM" id="Phobius"/>
    </source>
</evidence>
<evidence type="ECO:0000256" key="5">
    <source>
        <dbReference type="ARBA" id="ARBA00022989"/>
    </source>
</evidence>
<reference evidence="9 10" key="1">
    <citation type="submission" date="2020-06" db="EMBL/GenBank/DDBJ databases">
        <authorList>
            <person name="Chuat V."/>
        </authorList>
    </citation>
    <scope>NUCLEOTIDE SEQUENCE [LARGE SCALE GENOMIC DNA]</scope>
    <source>
        <strain evidence="9">STH_CIRM_1046</strain>
    </source>
</reference>
<dbReference type="GO" id="GO:0005524">
    <property type="term" value="F:ATP binding"/>
    <property type="evidence" value="ECO:0007669"/>
    <property type="project" value="InterPro"/>
</dbReference>
<comment type="subcellular location">
    <subcellularLocation>
        <location evidence="1">Membrane</location>
    </subcellularLocation>
</comment>
<feature type="transmembrane region" description="Helical" evidence="7">
    <location>
        <begin position="234"/>
        <end position="257"/>
    </location>
</feature>
<dbReference type="Proteomes" id="UP000509120">
    <property type="component" value="Chromosome"/>
</dbReference>
<dbReference type="NCBIfam" id="TIGR01494">
    <property type="entry name" value="ATPase_P-type"/>
    <property type="match status" value="1"/>
</dbReference>
<dbReference type="Gene3D" id="3.40.50.1000">
    <property type="entry name" value="HAD superfamily/HAD-like"/>
    <property type="match status" value="1"/>
</dbReference>
<evidence type="ECO:0000256" key="2">
    <source>
        <dbReference type="ARBA" id="ARBA00022692"/>
    </source>
</evidence>
<evidence type="ECO:0000256" key="1">
    <source>
        <dbReference type="ARBA" id="ARBA00004370"/>
    </source>
</evidence>
<dbReference type="PANTHER" id="PTHR24093:SF477">
    <property type="entry name" value="CALCIUM-TRANSPORTING ATPASE"/>
    <property type="match status" value="1"/>
</dbReference>
<evidence type="ECO:0000256" key="4">
    <source>
        <dbReference type="ARBA" id="ARBA00022842"/>
    </source>
</evidence>
<evidence type="ECO:0000256" key="3">
    <source>
        <dbReference type="ARBA" id="ARBA00022723"/>
    </source>
</evidence>
<feature type="transmembrane region" description="Helical" evidence="7">
    <location>
        <begin position="277"/>
        <end position="294"/>
    </location>
</feature>
<organism evidence="9 10">
    <name type="scientific">Streptococcus thermophilus</name>
    <dbReference type="NCBI Taxonomy" id="1308"/>
    <lineage>
        <taxon>Bacteria</taxon>
        <taxon>Bacillati</taxon>
        <taxon>Bacillota</taxon>
        <taxon>Bacilli</taxon>
        <taxon>Lactobacillales</taxon>
        <taxon>Streptococcaceae</taxon>
        <taxon>Streptococcus</taxon>
    </lineage>
</organism>
<dbReference type="GO" id="GO:0046872">
    <property type="term" value="F:metal ion binding"/>
    <property type="evidence" value="ECO:0007669"/>
    <property type="project" value="UniProtKB-KW"/>
</dbReference>
<evidence type="ECO:0000313" key="9">
    <source>
        <dbReference type="EMBL" id="CAD0155178.1"/>
    </source>
</evidence>
<dbReference type="EMBL" id="LR822030">
    <property type="protein sequence ID" value="CAD0155178.1"/>
    <property type="molecule type" value="Genomic_DNA"/>
</dbReference>
<dbReference type="InterPro" id="IPR023298">
    <property type="entry name" value="ATPase_P-typ_TM_dom_sf"/>
</dbReference>
<evidence type="ECO:0000259" key="8">
    <source>
        <dbReference type="Pfam" id="PF00689"/>
    </source>
</evidence>
<dbReference type="InterPro" id="IPR036412">
    <property type="entry name" value="HAD-like_sf"/>
</dbReference>